<dbReference type="RefSeq" id="WP_306071322.1">
    <property type="nucleotide sequence ID" value="NZ_CP120988.1"/>
</dbReference>
<accession>A0ABY9IR19</accession>
<dbReference type="PROSITE" id="PS51674">
    <property type="entry name" value="4FE4S_WBL"/>
    <property type="match status" value="1"/>
</dbReference>
<name>A0ABY9IR19_9ACTN</name>
<evidence type="ECO:0000259" key="1">
    <source>
        <dbReference type="PROSITE" id="PS51674"/>
    </source>
</evidence>
<proteinExistence type="predicted"/>
<protein>
    <submittedName>
        <fullName evidence="2">WhiB family transcriptional regulator</fullName>
    </submittedName>
</protein>
<dbReference type="EMBL" id="CP120988">
    <property type="protein sequence ID" value="WLQ57011.1"/>
    <property type="molecule type" value="Genomic_DNA"/>
</dbReference>
<keyword evidence="3" id="KW-1185">Reference proteome</keyword>
<evidence type="ECO:0000313" key="3">
    <source>
        <dbReference type="Proteomes" id="UP001235744"/>
    </source>
</evidence>
<gene>
    <name evidence="2" type="ORF">P8A19_16820</name>
</gene>
<evidence type="ECO:0000313" key="2">
    <source>
        <dbReference type="EMBL" id="WLQ57011.1"/>
    </source>
</evidence>
<organism evidence="2 3">
    <name type="scientific">Streptomyces poriferorum</name>
    <dbReference type="NCBI Taxonomy" id="2798799"/>
    <lineage>
        <taxon>Bacteria</taxon>
        <taxon>Bacillati</taxon>
        <taxon>Actinomycetota</taxon>
        <taxon>Actinomycetes</taxon>
        <taxon>Kitasatosporales</taxon>
        <taxon>Streptomycetaceae</taxon>
        <taxon>Streptomyces</taxon>
    </lineage>
</organism>
<reference evidence="2 3" key="1">
    <citation type="submission" date="2023-03" db="EMBL/GenBank/DDBJ databases">
        <title>Isolation and description of six Streptomyces strains from soil environments, able to metabolize different microbial glucans.</title>
        <authorList>
            <person name="Widen T."/>
            <person name="Larsbrink J."/>
        </authorList>
    </citation>
    <scope>NUCLEOTIDE SEQUENCE [LARGE SCALE GENOMIC DNA]</scope>
    <source>
        <strain evidence="2 3">Alt2</strain>
    </source>
</reference>
<dbReference type="InterPro" id="IPR034768">
    <property type="entry name" value="4FE4S_WBL"/>
</dbReference>
<dbReference type="Proteomes" id="UP001235744">
    <property type="component" value="Chromosome"/>
</dbReference>
<dbReference type="Pfam" id="PF02467">
    <property type="entry name" value="Whib"/>
    <property type="match status" value="1"/>
</dbReference>
<feature type="domain" description="4Fe-4S Wbl-type" evidence="1">
    <location>
        <begin position="18"/>
        <end position="76"/>
    </location>
</feature>
<sequence>MDPSFLSLPSDTWTASAACLGLPPETVFARHPADAAPALGACARCPVAGRCEETVAPADSWFDGVCAGRLWRNGRPVALDRGRQRSGHRRAAA</sequence>